<dbReference type="InterPro" id="IPR017517">
    <property type="entry name" value="Maleyloyr_isom"/>
</dbReference>
<dbReference type="InterPro" id="IPR024344">
    <property type="entry name" value="MDMPI_metal-binding"/>
</dbReference>
<protein>
    <submittedName>
        <fullName evidence="3">Maleylpyruvate isomerase</fullName>
        <ecNumber evidence="3">5.2.1.4</ecNumber>
    </submittedName>
</protein>
<dbReference type="EC" id="5.2.1.4" evidence="3"/>
<organism evidence="3 4">
    <name type="scientific">Nocardia seriolae</name>
    <dbReference type="NCBI Taxonomy" id="37332"/>
    <lineage>
        <taxon>Bacteria</taxon>
        <taxon>Bacillati</taxon>
        <taxon>Actinomycetota</taxon>
        <taxon>Actinomycetes</taxon>
        <taxon>Mycobacteriales</taxon>
        <taxon>Nocardiaceae</taxon>
        <taxon>Nocardia</taxon>
    </lineage>
</organism>
<evidence type="ECO:0000259" key="2">
    <source>
        <dbReference type="Pfam" id="PF11716"/>
    </source>
</evidence>
<dbReference type="Gene3D" id="1.20.120.450">
    <property type="entry name" value="dinb family like domain"/>
    <property type="match status" value="1"/>
</dbReference>
<dbReference type="AlphaFoldDB" id="A0ABC8AUM3"/>
<dbReference type="SUPFAM" id="SSF109854">
    <property type="entry name" value="DinB/YfiT-like putative metalloenzymes"/>
    <property type="match status" value="1"/>
</dbReference>
<gene>
    <name evidence="3" type="ORF">NS506_03864</name>
</gene>
<evidence type="ECO:0000256" key="1">
    <source>
        <dbReference type="SAM" id="MobiDB-lite"/>
    </source>
</evidence>
<feature type="compositionally biased region" description="Pro residues" evidence="1">
    <location>
        <begin position="125"/>
        <end position="134"/>
    </location>
</feature>
<evidence type="ECO:0000313" key="4">
    <source>
        <dbReference type="Proteomes" id="UP000180166"/>
    </source>
</evidence>
<dbReference type="InterPro" id="IPR034660">
    <property type="entry name" value="DinB/YfiT-like"/>
</dbReference>
<sequence>MTHKGVDWLAPIEASTRRFVTTVESLTDADLSGASLIPPWTRGHVITHVCRATDSLIRLLTWARTGIETPQYASMEARAAEIEAGAPRPVAIQLADLLETADRFADAVRALPPPRPGTARSAPAPANPAPPKPSSPWACASWKSTTPT</sequence>
<dbReference type="Pfam" id="PF11716">
    <property type="entry name" value="MDMPI_N"/>
    <property type="match status" value="1"/>
</dbReference>
<accession>A0ABC8AUM3</accession>
<dbReference type="NCBIfam" id="TIGR03083">
    <property type="entry name" value="maleylpyruvate isomerase family mycothiol-dependent enzyme"/>
    <property type="match status" value="1"/>
</dbReference>
<dbReference type="RefSeq" id="WP_197707829.1">
    <property type="nucleotide sequence ID" value="NZ_AP017900.1"/>
</dbReference>
<dbReference type="EMBL" id="CP017839">
    <property type="protein sequence ID" value="APA97913.1"/>
    <property type="molecule type" value="Genomic_DNA"/>
</dbReference>
<dbReference type="KEGG" id="nsr:NS506_03864"/>
<evidence type="ECO:0000313" key="3">
    <source>
        <dbReference type="EMBL" id="APA97913.1"/>
    </source>
</evidence>
<name>A0ABC8AUM3_9NOCA</name>
<dbReference type="GO" id="GO:0050077">
    <property type="term" value="F:maleylpyruvate isomerase activity"/>
    <property type="evidence" value="ECO:0007669"/>
    <property type="project" value="UniProtKB-EC"/>
</dbReference>
<reference evidence="3 4" key="1">
    <citation type="submission" date="2016-10" db="EMBL/GenBank/DDBJ databases">
        <title>Genome sequence of Nocardia seriolae strain EM150506, isolated from Anguila japonica.</title>
        <authorList>
            <person name="Han H.-J."/>
        </authorList>
    </citation>
    <scope>NUCLEOTIDE SEQUENCE [LARGE SCALE GENOMIC DNA]</scope>
    <source>
        <strain evidence="3 4">EM150506</strain>
    </source>
</reference>
<feature type="domain" description="Mycothiol-dependent maleylpyruvate isomerase metal-binding" evidence="2">
    <location>
        <begin position="13"/>
        <end position="126"/>
    </location>
</feature>
<proteinExistence type="predicted"/>
<feature type="region of interest" description="Disordered" evidence="1">
    <location>
        <begin position="108"/>
        <end position="148"/>
    </location>
</feature>
<dbReference type="Proteomes" id="UP000180166">
    <property type="component" value="Chromosome"/>
</dbReference>
<keyword evidence="3" id="KW-0413">Isomerase</keyword>